<name>A0A562QJY0_9BACI</name>
<organism evidence="1 2">
    <name type="scientific">Halalkalibacter nanhaiisediminis</name>
    <dbReference type="NCBI Taxonomy" id="688079"/>
    <lineage>
        <taxon>Bacteria</taxon>
        <taxon>Bacillati</taxon>
        <taxon>Bacillota</taxon>
        <taxon>Bacilli</taxon>
        <taxon>Bacillales</taxon>
        <taxon>Bacillaceae</taxon>
        <taxon>Halalkalibacter</taxon>
    </lineage>
</organism>
<dbReference type="SUPFAM" id="SSF101386">
    <property type="entry name" value="all-alpha NTP pyrophosphatases"/>
    <property type="match status" value="1"/>
</dbReference>
<accession>A0A562QJY0</accession>
<dbReference type="PIRSF" id="PIRSF030140">
    <property type="entry name" value="UCP030140"/>
    <property type="match status" value="1"/>
</dbReference>
<dbReference type="Proteomes" id="UP000315711">
    <property type="component" value="Unassembled WGS sequence"/>
</dbReference>
<sequence length="162" mass="19328">MEIEKLFLIQKQLNDRIIQEHRLEGKDLFTEVQLAFLVELGELANETRCFKYWSRKPSSKREVILEEYVDGLHFVLTLGLALRYTNVIIKQTYPYLETMTEQFLEVMKQTHELNRERSNENYQRLVDSFLGLGQQLGFSYEEIEEAYLAKNKVNHQRQDNGY</sequence>
<dbReference type="RefSeq" id="WP_144450041.1">
    <property type="nucleotide sequence ID" value="NZ_VLKZ01000004.1"/>
</dbReference>
<evidence type="ECO:0000313" key="1">
    <source>
        <dbReference type="EMBL" id="TWI57015.1"/>
    </source>
</evidence>
<dbReference type="EMBL" id="VLKZ01000004">
    <property type="protein sequence ID" value="TWI57015.1"/>
    <property type="molecule type" value="Genomic_DNA"/>
</dbReference>
<dbReference type="Pfam" id="PF08761">
    <property type="entry name" value="dUTPase_2"/>
    <property type="match status" value="1"/>
</dbReference>
<gene>
    <name evidence="1" type="ORF">IQ10_01713</name>
</gene>
<comment type="caution">
    <text evidence="1">The sequence shown here is derived from an EMBL/GenBank/DDBJ whole genome shotgun (WGS) entry which is preliminary data.</text>
</comment>
<reference evidence="1 2" key="1">
    <citation type="journal article" date="2015" name="Stand. Genomic Sci.">
        <title>Genomic Encyclopedia of Bacterial and Archaeal Type Strains, Phase III: the genomes of soil and plant-associated and newly described type strains.</title>
        <authorList>
            <person name="Whitman W.B."/>
            <person name="Woyke T."/>
            <person name="Klenk H.P."/>
            <person name="Zhou Y."/>
            <person name="Lilburn T.G."/>
            <person name="Beck B.J."/>
            <person name="De Vos P."/>
            <person name="Vandamme P."/>
            <person name="Eisen J.A."/>
            <person name="Garrity G."/>
            <person name="Hugenholtz P."/>
            <person name="Kyrpides N.C."/>
        </authorList>
    </citation>
    <scope>NUCLEOTIDE SEQUENCE [LARGE SCALE GENOMIC DNA]</scope>
    <source>
        <strain evidence="1 2">CGMCC 1.10116</strain>
    </source>
</reference>
<evidence type="ECO:0000313" key="2">
    <source>
        <dbReference type="Proteomes" id="UP000315711"/>
    </source>
</evidence>
<dbReference type="CDD" id="cd11527">
    <property type="entry name" value="NTP-PPase_dUTPase"/>
    <property type="match status" value="1"/>
</dbReference>
<keyword evidence="2" id="KW-1185">Reference proteome</keyword>
<dbReference type="Gene3D" id="1.10.4010.10">
    <property type="entry name" value="Type II deoxyuridine triphosphatase"/>
    <property type="match status" value="1"/>
</dbReference>
<dbReference type="OrthoDB" id="5506143at2"/>
<proteinExistence type="predicted"/>
<dbReference type="InterPro" id="IPR014871">
    <property type="entry name" value="dUTPase/dCTP_pyrophosphatase"/>
</dbReference>
<dbReference type="InterPro" id="IPR016947">
    <property type="entry name" value="UCP030140"/>
</dbReference>
<protein>
    <submittedName>
        <fullName evidence="1">Dimeric dUTPase (All-alpha-NTP-PPase superfamily)</fullName>
    </submittedName>
</protein>
<dbReference type="AlphaFoldDB" id="A0A562QJY0"/>